<protein>
    <submittedName>
        <fullName evidence="1">Uncharacterized protein</fullName>
    </submittedName>
</protein>
<proteinExistence type="predicted"/>
<dbReference type="Proteomes" id="UP000012249">
    <property type="component" value="Unassembled WGS sequence"/>
</dbReference>
<dbReference type="AlphaFoldDB" id="N1UGK0"/>
<gene>
    <name evidence="1" type="ORF">LEP1GSC043_1973</name>
</gene>
<name>N1UGK0_9LEPT</name>
<organism evidence="1 2">
    <name type="scientific">Leptospira weilii str. Ecochallenge</name>
    <dbReference type="NCBI Taxonomy" id="1049986"/>
    <lineage>
        <taxon>Bacteria</taxon>
        <taxon>Pseudomonadati</taxon>
        <taxon>Spirochaetota</taxon>
        <taxon>Spirochaetia</taxon>
        <taxon>Leptospirales</taxon>
        <taxon>Leptospiraceae</taxon>
        <taxon>Leptospira</taxon>
    </lineage>
</organism>
<reference evidence="1 2" key="1">
    <citation type="submission" date="2013-02" db="EMBL/GenBank/DDBJ databases">
        <authorList>
            <person name="Harkins D.M."/>
            <person name="Durkin A.S."/>
            <person name="Brinkac L.M."/>
            <person name="Haft D.H."/>
            <person name="Selengut J.D."/>
            <person name="Sanka R."/>
            <person name="DePew J."/>
            <person name="Purushe J."/>
            <person name="Haake D.A."/>
            <person name="Matsunaga J."/>
            <person name="Vinetz J.M."/>
            <person name="Sutton G.G."/>
            <person name="Nierman W.C."/>
            <person name="Fouts D.E."/>
        </authorList>
    </citation>
    <scope>NUCLEOTIDE SEQUENCE [LARGE SCALE GENOMIC DNA]</scope>
    <source>
        <strain evidence="1 2">Ecochallenge</strain>
    </source>
</reference>
<evidence type="ECO:0000313" key="1">
    <source>
        <dbReference type="EMBL" id="EMY15145.1"/>
    </source>
</evidence>
<dbReference type="EMBL" id="AHMI02000110">
    <property type="protein sequence ID" value="EMY15145.1"/>
    <property type="molecule type" value="Genomic_DNA"/>
</dbReference>
<sequence length="60" mass="7050">MDYFFILPRFPFPLVKISRSILIGCIFEFGPKPYHVGIPTFLNDEKNHFGRLESKTMICQ</sequence>
<accession>N1UGK0</accession>
<comment type="caution">
    <text evidence="1">The sequence shown here is derived from an EMBL/GenBank/DDBJ whole genome shotgun (WGS) entry which is preliminary data.</text>
</comment>
<evidence type="ECO:0000313" key="2">
    <source>
        <dbReference type="Proteomes" id="UP000012249"/>
    </source>
</evidence>